<evidence type="ECO:0000256" key="5">
    <source>
        <dbReference type="ARBA" id="ARBA00022723"/>
    </source>
</evidence>
<dbReference type="Proteomes" id="UP000019184">
    <property type="component" value="Unassembled WGS sequence"/>
</dbReference>
<dbReference type="InterPro" id="IPR040442">
    <property type="entry name" value="Pyrv_kinase-like_dom_sf"/>
</dbReference>
<dbReference type="SUPFAM" id="SSF51621">
    <property type="entry name" value="Phosphoenolpyruvate/pyruvate domain"/>
    <property type="match status" value="1"/>
</dbReference>
<evidence type="ECO:0000259" key="15">
    <source>
        <dbReference type="Pfam" id="PF02887"/>
    </source>
</evidence>
<comment type="caution">
    <text evidence="16">The sequence shown here is derived from an EMBL/GenBank/DDBJ whole genome shotgun (WGS) entry which is preliminary data.</text>
</comment>
<evidence type="ECO:0000256" key="6">
    <source>
        <dbReference type="ARBA" id="ARBA00022741"/>
    </source>
</evidence>
<dbReference type="GO" id="GO:0005524">
    <property type="term" value="F:ATP binding"/>
    <property type="evidence" value="ECO:0007669"/>
    <property type="project" value="UniProtKB-KW"/>
</dbReference>
<dbReference type="PRINTS" id="PR01050">
    <property type="entry name" value="PYRUVTKNASE"/>
</dbReference>
<protein>
    <recommendedName>
        <fullName evidence="3 12">Pyruvate kinase</fullName>
        <ecNumber evidence="3 12">2.7.1.40</ecNumber>
    </recommendedName>
</protein>
<proteinExistence type="inferred from homology"/>
<dbReference type="Gene3D" id="3.20.20.60">
    <property type="entry name" value="Phosphoenolpyruvate-binding domains"/>
    <property type="match status" value="1"/>
</dbReference>
<keyword evidence="11 16" id="KW-0670">Pyruvate</keyword>
<keyword evidence="5" id="KW-0479">Metal-binding</keyword>
<keyword evidence="7 13" id="KW-0418">Kinase</keyword>
<feature type="domain" description="Pyruvate kinase barrel" evidence="14">
    <location>
        <begin position="6"/>
        <end position="326"/>
    </location>
</feature>
<dbReference type="SUPFAM" id="SSF52935">
    <property type="entry name" value="PK C-terminal domain-like"/>
    <property type="match status" value="1"/>
</dbReference>
<dbReference type="Gene3D" id="3.40.1380.20">
    <property type="entry name" value="Pyruvate kinase, C-terminal domain"/>
    <property type="match status" value="1"/>
</dbReference>
<organism evidence="16 17">
    <name type="scientific">Candidatus Contendobacter odensis Run_B_J11</name>
    <dbReference type="NCBI Taxonomy" id="1400861"/>
    <lineage>
        <taxon>Bacteria</taxon>
        <taxon>Pseudomonadati</taxon>
        <taxon>Pseudomonadota</taxon>
        <taxon>Gammaproteobacteria</taxon>
        <taxon>Candidatus Competibacteraceae</taxon>
        <taxon>Candidatus Contendibacter</taxon>
    </lineage>
</organism>
<comment type="pathway">
    <text evidence="1 13">Carbohydrate degradation; glycolysis; pyruvate from D-glyceraldehyde 3-phosphate: step 5/5.</text>
</comment>
<evidence type="ECO:0000256" key="11">
    <source>
        <dbReference type="ARBA" id="ARBA00023317"/>
    </source>
</evidence>
<keyword evidence="8" id="KW-0067">ATP-binding</keyword>
<dbReference type="EC" id="2.7.1.40" evidence="3 12"/>
<comment type="similarity">
    <text evidence="2 13">Belongs to the pyruvate kinase family.</text>
</comment>
<dbReference type="GO" id="GO:0016301">
    <property type="term" value="F:kinase activity"/>
    <property type="evidence" value="ECO:0007669"/>
    <property type="project" value="UniProtKB-KW"/>
</dbReference>
<keyword evidence="17" id="KW-1185">Reference proteome</keyword>
<evidence type="ECO:0000313" key="17">
    <source>
        <dbReference type="Proteomes" id="UP000019184"/>
    </source>
</evidence>
<comment type="catalytic activity">
    <reaction evidence="13">
        <text>pyruvate + ATP = phosphoenolpyruvate + ADP + H(+)</text>
        <dbReference type="Rhea" id="RHEA:18157"/>
        <dbReference type="ChEBI" id="CHEBI:15361"/>
        <dbReference type="ChEBI" id="CHEBI:15378"/>
        <dbReference type="ChEBI" id="CHEBI:30616"/>
        <dbReference type="ChEBI" id="CHEBI:58702"/>
        <dbReference type="ChEBI" id="CHEBI:456216"/>
        <dbReference type="EC" id="2.7.1.40"/>
    </reaction>
</comment>
<evidence type="ECO:0000313" key="16">
    <source>
        <dbReference type="EMBL" id="CDH45468.1"/>
    </source>
</evidence>
<dbReference type="PANTHER" id="PTHR11817">
    <property type="entry name" value="PYRUVATE KINASE"/>
    <property type="match status" value="1"/>
</dbReference>
<dbReference type="GO" id="GO:0000287">
    <property type="term" value="F:magnesium ion binding"/>
    <property type="evidence" value="ECO:0007669"/>
    <property type="project" value="UniProtKB-UniRule"/>
</dbReference>
<dbReference type="AlphaFoldDB" id="A0A7U7J3R5"/>
<dbReference type="InterPro" id="IPR015806">
    <property type="entry name" value="Pyrv_Knase_insert_dom_sf"/>
</dbReference>
<dbReference type="NCBIfam" id="TIGR01064">
    <property type="entry name" value="pyruv_kin"/>
    <property type="match status" value="1"/>
</dbReference>
<evidence type="ECO:0000256" key="8">
    <source>
        <dbReference type="ARBA" id="ARBA00022840"/>
    </source>
</evidence>
<keyword evidence="6" id="KW-0547">Nucleotide-binding</keyword>
<dbReference type="FunFam" id="2.40.33.10:FF:000001">
    <property type="entry name" value="Pyruvate kinase"/>
    <property type="match status" value="1"/>
</dbReference>
<evidence type="ECO:0000256" key="2">
    <source>
        <dbReference type="ARBA" id="ARBA00008663"/>
    </source>
</evidence>
<dbReference type="SUPFAM" id="SSF50800">
    <property type="entry name" value="PK beta-barrel domain-like"/>
    <property type="match status" value="1"/>
</dbReference>
<dbReference type="NCBIfam" id="NF004491">
    <property type="entry name" value="PRK05826.1"/>
    <property type="match status" value="1"/>
</dbReference>
<accession>A0A7U7J3R5</accession>
<evidence type="ECO:0000256" key="3">
    <source>
        <dbReference type="ARBA" id="ARBA00012142"/>
    </source>
</evidence>
<gene>
    <name evidence="16" type="primary">pyk</name>
    <name evidence="16" type="ORF">BN874_2430012</name>
</gene>
<name>A0A7U7J3R5_9GAMM</name>
<dbReference type="Gene3D" id="2.40.33.10">
    <property type="entry name" value="PK beta-barrel domain-like"/>
    <property type="match status" value="1"/>
</dbReference>
<dbReference type="InterPro" id="IPR015813">
    <property type="entry name" value="Pyrv/PenolPyrv_kinase-like_dom"/>
</dbReference>
<evidence type="ECO:0000256" key="13">
    <source>
        <dbReference type="RuleBase" id="RU000504"/>
    </source>
</evidence>
<dbReference type="InterPro" id="IPR015795">
    <property type="entry name" value="Pyrv_Knase_C"/>
</dbReference>
<dbReference type="InterPro" id="IPR001697">
    <property type="entry name" value="Pyr_Knase"/>
</dbReference>
<dbReference type="Pfam" id="PF02887">
    <property type="entry name" value="PK_C"/>
    <property type="match status" value="1"/>
</dbReference>
<dbReference type="UniPathway" id="UPA00109">
    <property type="reaction ID" value="UER00188"/>
</dbReference>
<keyword evidence="9 13" id="KW-0460">Magnesium</keyword>
<dbReference type="InterPro" id="IPR015793">
    <property type="entry name" value="Pyrv_Knase_brl"/>
</dbReference>
<evidence type="ECO:0000256" key="12">
    <source>
        <dbReference type="NCBIfam" id="TIGR01064"/>
    </source>
</evidence>
<keyword evidence="4 13" id="KW-0808">Transferase</keyword>
<dbReference type="OrthoDB" id="9812123at2"/>
<evidence type="ECO:0000256" key="9">
    <source>
        <dbReference type="ARBA" id="ARBA00022842"/>
    </source>
</evidence>
<dbReference type="InterPro" id="IPR011037">
    <property type="entry name" value="Pyrv_Knase-like_insert_dom_sf"/>
</dbReference>
<evidence type="ECO:0000256" key="10">
    <source>
        <dbReference type="ARBA" id="ARBA00023152"/>
    </source>
</evidence>
<dbReference type="GO" id="GO:0004743">
    <property type="term" value="F:pyruvate kinase activity"/>
    <property type="evidence" value="ECO:0007669"/>
    <property type="project" value="UniProtKB-UniRule"/>
</dbReference>
<keyword evidence="10 13" id="KW-0324">Glycolysis</keyword>
<dbReference type="RefSeq" id="WP_034433202.1">
    <property type="nucleotide sequence ID" value="NZ_CBTK010000161.1"/>
</dbReference>
<evidence type="ECO:0000256" key="4">
    <source>
        <dbReference type="ARBA" id="ARBA00022679"/>
    </source>
</evidence>
<dbReference type="Pfam" id="PF00224">
    <property type="entry name" value="PK"/>
    <property type="match status" value="1"/>
</dbReference>
<evidence type="ECO:0000256" key="1">
    <source>
        <dbReference type="ARBA" id="ARBA00004997"/>
    </source>
</evidence>
<dbReference type="EMBL" id="CBTK010000161">
    <property type="protein sequence ID" value="CDH45468.1"/>
    <property type="molecule type" value="Genomic_DNA"/>
</dbReference>
<evidence type="ECO:0000259" key="14">
    <source>
        <dbReference type="Pfam" id="PF00224"/>
    </source>
</evidence>
<evidence type="ECO:0000256" key="7">
    <source>
        <dbReference type="ARBA" id="ARBA00022777"/>
    </source>
</evidence>
<dbReference type="InterPro" id="IPR036918">
    <property type="entry name" value="Pyrv_Knase_C_sf"/>
</dbReference>
<sequence length="485" mass="51839">MALPSHRTKIICTIGPASAQPEVLTAMMQAGMNVCRLNFAHGDFDSHAATIRLIRDTAAAIGHRISIYADLPGPKIRLGNLAGGQCTLERGASVTLTTQNVEGTAARLPVRFPELTRSVGPGDRIFLNDGFLQLTVNAVGGTEVACRVDVGGLLLSHKGVNIPGKELPIKAFTPRDHECLDFAVRHGADVVSQSFVQKADDLHEVREAARAAGGNPLIFGKIERAVALQNIDTIVQAADGIMVARGDLGVETPLEGIAIAQKRLIQHARRAGKLVITATQMLESMVGNPRPTRAEVTDVANAILDGTDCVMLSEESAIGQYPVDAVRMLARIAAATEAGWRDPELREVLPHLETLLSGRPVADDPQIEEVIAADVATATIRLGTRMVITPTTRSQQPRRVAAYRLPCWVVAFTLNPEIGQQLNLCSGVHTVDLPARGVDWKAVAGPWCKDNGFADGLAIVTHHGAQGRAEATHCLEIIDLATYFA</sequence>
<reference evidence="16 17" key="1">
    <citation type="journal article" date="2014" name="ISME J.">
        <title>Candidatus Competibacter-lineage genomes retrieved from metagenomes reveal functional metabolic diversity.</title>
        <authorList>
            <person name="McIlroy S.J."/>
            <person name="Albertsen M."/>
            <person name="Andresen E.K."/>
            <person name="Saunders A.M."/>
            <person name="Kristiansen R."/>
            <person name="Stokholm-Bjerregaard M."/>
            <person name="Nielsen K.L."/>
            <person name="Nielsen P.H."/>
        </authorList>
    </citation>
    <scope>NUCLEOTIDE SEQUENCE [LARGE SCALE GENOMIC DNA]</scope>
    <source>
        <strain evidence="16 17">Run_B_J11</strain>
    </source>
</reference>
<feature type="domain" description="Pyruvate kinase C-terminal" evidence="15">
    <location>
        <begin position="370"/>
        <end position="477"/>
    </location>
</feature>
<dbReference type="GO" id="GO:0030955">
    <property type="term" value="F:potassium ion binding"/>
    <property type="evidence" value="ECO:0007669"/>
    <property type="project" value="UniProtKB-UniRule"/>
</dbReference>